<comment type="subcellular location">
    <subcellularLocation>
        <location evidence="1">Membrane</location>
    </subcellularLocation>
</comment>
<keyword evidence="3 5" id="KW-1133">Transmembrane helix</keyword>
<sequence length="151" mass="16205">MERAAVLRGARLLASVLWAGSLWALGYVAAPTVFRMLPSTQAGEIVGALLERQAWLAMACALVLLVLARFAHDLDAKRKRALVILVVAMLACALVIYLGLQPAMARMREAAGPAGVRASPYWTQFAAMHGVSQVLHMVESLLGAVLVLKSR</sequence>
<dbReference type="InterPro" id="IPR025423">
    <property type="entry name" value="TMEM205-like"/>
</dbReference>
<feature type="transmembrane region" description="Helical" evidence="5">
    <location>
        <begin position="12"/>
        <end position="34"/>
    </location>
</feature>
<name>A0ABT2D9Z2_9BURK</name>
<gene>
    <name evidence="7" type="ORF">NX774_09350</name>
</gene>
<evidence type="ECO:0000256" key="5">
    <source>
        <dbReference type="SAM" id="Phobius"/>
    </source>
</evidence>
<comment type="caution">
    <text evidence="7">The sequence shown here is derived from an EMBL/GenBank/DDBJ whole genome shotgun (WGS) entry which is preliminary data.</text>
</comment>
<keyword evidence="8" id="KW-1185">Reference proteome</keyword>
<feature type="transmembrane region" description="Helical" evidence="5">
    <location>
        <begin position="126"/>
        <end position="148"/>
    </location>
</feature>
<feature type="transmembrane region" description="Helical" evidence="5">
    <location>
        <begin position="82"/>
        <end position="100"/>
    </location>
</feature>
<feature type="transmembrane region" description="Helical" evidence="5">
    <location>
        <begin position="54"/>
        <end position="70"/>
    </location>
</feature>
<dbReference type="EMBL" id="JANUHB010000002">
    <property type="protein sequence ID" value="MCS0808122.1"/>
    <property type="molecule type" value="Genomic_DNA"/>
</dbReference>
<organism evidence="7 8">
    <name type="scientific">Massilia agilis</name>
    <dbReference type="NCBI Taxonomy" id="1811226"/>
    <lineage>
        <taxon>Bacteria</taxon>
        <taxon>Pseudomonadati</taxon>
        <taxon>Pseudomonadota</taxon>
        <taxon>Betaproteobacteria</taxon>
        <taxon>Burkholderiales</taxon>
        <taxon>Oxalobacteraceae</taxon>
        <taxon>Telluria group</taxon>
        <taxon>Massilia</taxon>
    </lineage>
</organism>
<evidence type="ECO:0000313" key="7">
    <source>
        <dbReference type="EMBL" id="MCS0808122.1"/>
    </source>
</evidence>
<protein>
    <submittedName>
        <fullName evidence="7">DUF4149 domain-containing protein</fullName>
    </submittedName>
</protein>
<keyword evidence="2 5" id="KW-0812">Transmembrane</keyword>
<evidence type="ECO:0000259" key="6">
    <source>
        <dbReference type="Pfam" id="PF13664"/>
    </source>
</evidence>
<evidence type="ECO:0000256" key="3">
    <source>
        <dbReference type="ARBA" id="ARBA00022989"/>
    </source>
</evidence>
<feature type="domain" description="TMEM205-like" evidence="6">
    <location>
        <begin position="14"/>
        <end position="110"/>
    </location>
</feature>
<keyword evidence="4 5" id="KW-0472">Membrane</keyword>
<reference evidence="7 8" key="1">
    <citation type="submission" date="2022-08" db="EMBL/GenBank/DDBJ databases">
        <title>Reclassification of Massilia species as members of the genera Telluria, Duganella, Pseudoduganella, Mokoshia gen. nov. and Zemynaea gen. nov. using orthogonal and non-orthogonal genome-based approaches.</title>
        <authorList>
            <person name="Bowman J.P."/>
        </authorList>
    </citation>
    <scope>NUCLEOTIDE SEQUENCE [LARGE SCALE GENOMIC DNA]</scope>
    <source>
        <strain evidence="7 8">JCM 31605</strain>
    </source>
</reference>
<evidence type="ECO:0000313" key="8">
    <source>
        <dbReference type="Proteomes" id="UP001206126"/>
    </source>
</evidence>
<dbReference type="Pfam" id="PF13664">
    <property type="entry name" value="DUF4149"/>
    <property type="match status" value="1"/>
</dbReference>
<evidence type="ECO:0000256" key="4">
    <source>
        <dbReference type="ARBA" id="ARBA00023136"/>
    </source>
</evidence>
<accession>A0ABT2D9Z2</accession>
<dbReference type="Proteomes" id="UP001206126">
    <property type="component" value="Unassembled WGS sequence"/>
</dbReference>
<proteinExistence type="predicted"/>
<dbReference type="RefSeq" id="WP_258821902.1">
    <property type="nucleotide sequence ID" value="NZ_JANUHB010000002.1"/>
</dbReference>
<evidence type="ECO:0000256" key="1">
    <source>
        <dbReference type="ARBA" id="ARBA00004370"/>
    </source>
</evidence>
<evidence type="ECO:0000256" key="2">
    <source>
        <dbReference type="ARBA" id="ARBA00022692"/>
    </source>
</evidence>